<dbReference type="RefSeq" id="XP_007746537.1">
    <property type="nucleotide sequence ID" value="XM_007748347.1"/>
</dbReference>
<name>W9WL28_9EURO</name>
<dbReference type="HOGENOM" id="CLU_072358_1_0_1"/>
<gene>
    <name evidence="1" type="ORF">A1O5_07759</name>
</gene>
<dbReference type="OrthoDB" id="3796612at2759"/>
<dbReference type="eggNOG" id="ENOG502RXHN">
    <property type="taxonomic scope" value="Eukaryota"/>
</dbReference>
<organism evidence="1 2">
    <name type="scientific">Cladophialophora psammophila CBS 110553</name>
    <dbReference type="NCBI Taxonomy" id="1182543"/>
    <lineage>
        <taxon>Eukaryota</taxon>
        <taxon>Fungi</taxon>
        <taxon>Dikarya</taxon>
        <taxon>Ascomycota</taxon>
        <taxon>Pezizomycotina</taxon>
        <taxon>Eurotiomycetes</taxon>
        <taxon>Chaetothyriomycetidae</taxon>
        <taxon>Chaetothyriales</taxon>
        <taxon>Herpotrichiellaceae</taxon>
        <taxon>Cladophialophora</taxon>
    </lineage>
</organism>
<comment type="caution">
    <text evidence="1">The sequence shown here is derived from an EMBL/GenBank/DDBJ whole genome shotgun (WGS) entry which is preliminary data.</text>
</comment>
<evidence type="ECO:0000313" key="2">
    <source>
        <dbReference type="Proteomes" id="UP000019471"/>
    </source>
</evidence>
<dbReference type="STRING" id="1182543.W9WL28"/>
<accession>W9WL28</accession>
<reference evidence="1 2" key="1">
    <citation type="submission" date="2013-03" db="EMBL/GenBank/DDBJ databases">
        <title>The Genome Sequence of Cladophialophora psammophila CBS 110553.</title>
        <authorList>
            <consortium name="The Broad Institute Genomics Platform"/>
            <person name="Cuomo C."/>
            <person name="de Hoog S."/>
            <person name="Gorbushina A."/>
            <person name="Walker B."/>
            <person name="Young S.K."/>
            <person name="Zeng Q."/>
            <person name="Gargeya S."/>
            <person name="Fitzgerald M."/>
            <person name="Haas B."/>
            <person name="Abouelleil A."/>
            <person name="Allen A.W."/>
            <person name="Alvarado L."/>
            <person name="Arachchi H.M."/>
            <person name="Berlin A.M."/>
            <person name="Chapman S.B."/>
            <person name="Gainer-Dewar J."/>
            <person name="Goldberg J."/>
            <person name="Griggs A."/>
            <person name="Gujja S."/>
            <person name="Hansen M."/>
            <person name="Howarth C."/>
            <person name="Imamovic A."/>
            <person name="Ireland A."/>
            <person name="Larimer J."/>
            <person name="McCowan C."/>
            <person name="Murphy C."/>
            <person name="Pearson M."/>
            <person name="Poon T.W."/>
            <person name="Priest M."/>
            <person name="Roberts A."/>
            <person name="Saif S."/>
            <person name="Shea T."/>
            <person name="Sisk P."/>
            <person name="Sykes S."/>
            <person name="Wortman J."/>
            <person name="Nusbaum C."/>
            <person name="Birren B."/>
        </authorList>
    </citation>
    <scope>NUCLEOTIDE SEQUENCE [LARGE SCALE GENOMIC DNA]</scope>
    <source>
        <strain evidence="1 2">CBS 110553</strain>
    </source>
</reference>
<dbReference type="AlphaFoldDB" id="W9WL28"/>
<protein>
    <submittedName>
        <fullName evidence="1">Uncharacterized protein</fullName>
    </submittedName>
</protein>
<dbReference type="EMBL" id="AMGX01000012">
    <property type="protein sequence ID" value="EXJ68827.1"/>
    <property type="molecule type" value="Genomic_DNA"/>
</dbReference>
<proteinExistence type="predicted"/>
<keyword evidence="2" id="KW-1185">Reference proteome</keyword>
<dbReference type="Proteomes" id="UP000019471">
    <property type="component" value="Unassembled WGS sequence"/>
</dbReference>
<dbReference type="GeneID" id="19192464"/>
<sequence>MPITSGMDKNTILPSFSVDLVWDTDDKDNIFHSKHPLPGPTQPKEWFCEPGHVQMSCECIDVVHGVLDPETKELATLIVLDFRFDARKLSRRIAEADVFIEFCAKEEGDNGPEVLRIAPDGNWTLLPTEATKDVDTYVNLNLPIPLYAAHAGFEAGCKRSIHQTLTSGMNVIGSCEVRDRSWLPHNCAHWTLLENPAVKSGIPVFLRSAILLKRDHMEPFRCTARVKAKVDLISSFERLFGVIGKAGNKHPISFDPRIRAGNNMRPVDMEHNLGGLNLLDLADVTSVTVFGSAHKDI</sequence>
<evidence type="ECO:0000313" key="1">
    <source>
        <dbReference type="EMBL" id="EXJ68827.1"/>
    </source>
</evidence>